<dbReference type="SMART" id="SM00354">
    <property type="entry name" value="HTH_LACI"/>
    <property type="match status" value="1"/>
</dbReference>
<reference evidence="5 6" key="1">
    <citation type="submission" date="2019-07" db="EMBL/GenBank/DDBJ databases">
        <title>Whole genome shotgun sequence of Cellulomonas xylanilytica NBRC 101102.</title>
        <authorList>
            <person name="Hosoyama A."/>
            <person name="Uohara A."/>
            <person name="Ohji S."/>
            <person name="Ichikawa N."/>
        </authorList>
    </citation>
    <scope>NUCLEOTIDE SEQUENCE [LARGE SCALE GENOMIC DNA]</scope>
    <source>
        <strain evidence="5 6">NBRC 101102</strain>
    </source>
</reference>
<dbReference type="InterPro" id="IPR000843">
    <property type="entry name" value="HTH_LacI"/>
</dbReference>
<evidence type="ECO:0000313" key="5">
    <source>
        <dbReference type="EMBL" id="GEK19584.1"/>
    </source>
</evidence>
<dbReference type="InterPro" id="IPR028082">
    <property type="entry name" value="Peripla_BP_I"/>
</dbReference>
<dbReference type="SUPFAM" id="SSF53822">
    <property type="entry name" value="Periplasmic binding protein-like I"/>
    <property type="match status" value="1"/>
</dbReference>
<dbReference type="RefSeq" id="WP_146925121.1">
    <property type="nucleotide sequence ID" value="NZ_BJUB01000001.1"/>
</dbReference>
<feature type="domain" description="HTH lacI-type" evidence="4">
    <location>
        <begin position="4"/>
        <end position="58"/>
    </location>
</feature>
<dbReference type="Gene3D" id="1.10.260.40">
    <property type="entry name" value="lambda repressor-like DNA-binding domains"/>
    <property type="match status" value="1"/>
</dbReference>
<dbReference type="PROSITE" id="PS50932">
    <property type="entry name" value="HTH_LACI_2"/>
    <property type="match status" value="1"/>
</dbReference>
<protein>
    <submittedName>
        <fullName evidence="5">LacI family transcriptional regulator</fullName>
    </submittedName>
</protein>
<evidence type="ECO:0000256" key="1">
    <source>
        <dbReference type="ARBA" id="ARBA00023015"/>
    </source>
</evidence>
<keyword evidence="3" id="KW-0804">Transcription</keyword>
<dbReference type="GO" id="GO:0000976">
    <property type="term" value="F:transcription cis-regulatory region binding"/>
    <property type="evidence" value="ECO:0007669"/>
    <property type="project" value="TreeGrafter"/>
</dbReference>
<evidence type="ECO:0000256" key="2">
    <source>
        <dbReference type="ARBA" id="ARBA00023125"/>
    </source>
</evidence>
<sequence>MRRPTLADVGAVAGVSAKTVSNVMLGRREVSEATRLAVLAAVEEVGYEVNLAGRGLVSGQTGRVAVVVPNVYQPYFAELAERVILALEPHGYTTMLRIANGGDAELEAVLGATVSTVDGVIYCPHHLPDHDESLQPRRPVVQLGGAPTSRWDCVVMGEFEGAEAMTRHLLESGRRRIALVWNSSPGVVPHDDRLEGHLAALRAFGVPRDDTLLVTGSDWDRRASGYEAMVGLLRSGASFDAALCVNDAIAVGALRALRRHGLRVPDDVAVTGFDNTDEGEFTVPSLSSVSPRQEEMVEHAVAMLLERIAGADVPAREVRTGADLVLRSSSGLPTS</sequence>
<gene>
    <name evidence="5" type="ORF">CXY01_01040</name>
</gene>
<keyword evidence="1" id="KW-0805">Transcription regulation</keyword>
<proteinExistence type="predicted"/>
<dbReference type="CDD" id="cd01392">
    <property type="entry name" value="HTH_LacI"/>
    <property type="match status" value="1"/>
</dbReference>
<evidence type="ECO:0000256" key="3">
    <source>
        <dbReference type="ARBA" id="ARBA00023163"/>
    </source>
</evidence>
<dbReference type="InterPro" id="IPR010982">
    <property type="entry name" value="Lambda_DNA-bd_dom_sf"/>
</dbReference>
<comment type="caution">
    <text evidence="5">The sequence shown here is derived from an EMBL/GenBank/DDBJ whole genome shotgun (WGS) entry which is preliminary data.</text>
</comment>
<dbReference type="OrthoDB" id="3563699at2"/>
<dbReference type="SUPFAM" id="SSF47413">
    <property type="entry name" value="lambda repressor-like DNA-binding domains"/>
    <property type="match status" value="1"/>
</dbReference>
<dbReference type="EMBL" id="BJUB01000001">
    <property type="protein sequence ID" value="GEK19584.1"/>
    <property type="molecule type" value="Genomic_DNA"/>
</dbReference>
<dbReference type="Pfam" id="PF00356">
    <property type="entry name" value="LacI"/>
    <property type="match status" value="1"/>
</dbReference>
<dbReference type="PANTHER" id="PTHR30146:SF109">
    <property type="entry name" value="HTH-TYPE TRANSCRIPTIONAL REGULATOR GALS"/>
    <property type="match status" value="1"/>
</dbReference>
<dbReference type="Gene3D" id="3.40.50.2300">
    <property type="match status" value="2"/>
</dbReference>
<dbReference type="CDD" id="cd06267">
    <property type="entry name" value="PBP1_LacI_sugar_binding-like"/>
    <property type="match status" value="1"/>
</dbReference>
<evidence type="ECO:0000313" key="6">
    <source>
        <dbReference type="Proteomes" id="UP000321118"/>
    </source>
</evidence>
<name>A0A510UY28_9CELL</name>
<organism evidence="5 6">
    <name type="scientific">Cellulomonas xylanilytica</name>
    <dbReference type="NCBI Taxonomy" id="233583"/>
    <lineage>
        <taxon>Bacteria</taxon>
        <taxon>Bacillati</taxon>
        <taxon>Actinomycetota</taxon>
        <taxon>Actinomycetes</taxon>
        <taxon>Micrococcales</taxon>
        <taxon>Cellulomonadaceae</taxon>
        <taxon>Cellulomonas</taxon>
    </lineage>
</organism>
<dbReference type="Pfam" id="PF13377">
    <property type="entry name" value="Peripla_BP_3"/>
    <property type="match status" value="1"/>
</dbReference>
<dbReference type="PANTHER" id="PTHR30146">
    <property type="entry name" value="LACI-RELATED TRANSCRIPTIONAL REPRESSOR"/>
    <property type="match status" value="1"/>
</dbReference>
<keyword evidence="6" id="KW-1185">Reference proteome</keyword>
<dbReference type="AlphaFoldDB" id="A0A510UY28"/>
<keyword evidence="2" id="KW-0238">DNA-binding</keyword>
<accession>A0A510UY28</accession>
<dbReference type="GO" id="GO:0003700">
    <property type="term" value="F:DNA-binding transcription factor activity"/>
    <property type="evidence" value="ECO:0007669"/>
    <property type="project" value="TreeGrafter"/>
</dbReference>
<dbReference type="Proteomes" id="UP000321118">
    <property type="component" value="Unassembled WGS sequence"/>
</dbReference>
<evidence type="ECO:0000259" key="4">
    <source>
        <dbReference type="PROSITE" id="PS50932"/>
    </source>
</evidence>
<dbReference type="InterPro" id="IPR046335">
    <property type="entry name" value="LacI/GalR-like_sensor"/>
</dbReference>